<dbReference type="GO" id="GO:0005886">
    <property type="term" value="C:plasma membrane"/>
    <property type="evidence" value="ECO:0007669"/>
    <property type="project" value="TreeGrafter"/>
</dbReference>
<dbReference type="InterPro" id="IPR014292">
    <property type="entry name" value="Acyl_transf_WS/DGAT"/>
</dbReference>
<sequence>MAKRIEVSDVALIGSNTALSRSGAICSISVIERPRGWDMNTLMEFVDSRLASAPRYRQKIRSVPLMFGRSVWVDDQDFDLSFHVRRSALPEPGGLRQLADLVARLIDRPLETSRPLWELYLIEGFADGRIAVLSKTHQALVDGRDFLDLTQIVLGDTPANKDEIEVPTWTPSSSPSNGVLVVDALTSLVADPLDPLRRMAGGIERAEKAAMSIVSAATAPLRPSHGGVAETFHTRRATGSRVGLASFPLASVRGIARRHQCTVNDVVLSVLCGALRSWVQSWGRPLATSDVLNVMVPLAVRAGSTDDGEESSLGEELLDAAGVEDTEMASVVMPLPVGETNPRVRLAQIARETAAFASAPNAVGAQAMAGFGGFAPSTLHALGVRAARLVPEGSYDLIVTNAPGPQHRMYWAEGELFEMYPVPALLPGQGLAVALTSYDGTVYAGFTSDRSVVPDVDEIGELIAASIEELEETEPYLARGRRAETNK</sequence>
<dbReference type="Pfam" id="PF03007">
    <property type="entry name" value="WS_DGAT_cat"/>
    <property type="match status" value="1"/>
</dbReference>
<evidence type="ECO:0000256" key="11">
    <source>
        <dbReference type="RuleBase" id="RU361241"/>
    </source>
</evidence>
<dbReference type="GO" id="GO:0004144">
    <property type="term" value="F:diacylglycerol O-acyltransferase activity"/>
    <property type="evidence" value="ECO:0007669"/>
    <property type="project" value="UniProtKB-EC"/>
</dbReference>
<evidence type="ECO:0000256" key="7">
    <source>
        <dbReference type="ARBA" id="ARBA00022798"/>
    </source>
</evidence>
<reference evidence="14" key="1">
    <citation type="journal article" date="2021" name="PeerJ">
        <title>Extensive microbial diversity within the chicken gut microbiome revealed by metagenomics and culture.</title>
        <authorList>
            <person name="Gilroy R."/>
            <person name="Ravi A."/>
            <person name="Getino M."/>
            <person name="Pursley I."/>
            <person name="Horton D.L."/>
            <person name="Alikhan N.F."/>
            <person name="Baker D."/>
            <person name="Gharbi K."/>
            <person name="Hall N."/>
            <person name="Watson M."/>
            <person name="Adriaenssens E.M."/>
            <person name="Foster-Nyarko E."/>
            <person name="Jarju S."/>
            <person name="Secka A."/>
            <person name="Antonio M."/>
            <person name="Oren A."/>
            <person name="Chaudhuri R.R."/>
            <person name="La Ragione R."/>
            <person name="Hildebrand F."/>
            <person name="Pallen M.J."/>
        </authorList>
    </citation>
    <scope>NUCLEOTIDE SEQUENCE</scope>
    <source>
        <strain evidence="14">ChiGjej1B1-18357</strain>
    </source>
</reference>
<evidence type="ECO:0000256" key="8">
    <source>
        <dbReference type="ARBA" id="ARBA00023098"/>
    </source>
</evidence>
<dbReference type="EMBL" id="DYXM01000274">
    <property type="protein sequence ID" value="HJE92128.1"/>
    <property type="molecule type" value="Genomic_DNA"/>
</dbReference>
<keyword evidence="6 11" id="KW-0808">Transferase</keyword>
<dbReference type="InterPro" id="IPR004255">
    <property type="entry name" value="O-acyltransferase_WSD1_N"/>
</dbReference>
<comment type="pathway">
    <text evidence="2">Lipid metabolism.</text>
</comment>
<dbReference type="GO" id="GO:0019432">
    <property type="term" value="P:triglyceride biosynthetic process"/>
    <property type="evidence" value="ECO:0007669"/>
    <property type="project" value="TreeGrafter"/>
</dbReference>
<dbReference type="InterPro" id="IPR045034">
    <property type="entry name" value="O-acyltransferase_WSD1-like"/>
</dbReference>
<keyword evidence="8 11" id="KW-0443">Lipid metabolism</keyword>
<dbReference type="Pfam" id="PF06974">
    <property type="entry name" value="WS_DGAT_C"/>
    <property type="match status" value="1"/>
</dbReference>
<comment type="caution">
    <text evidence="14">The sequence shown here is derived from an EMBL/GenBank/DDBJ whole genome shotgun (WGS) entry which is preliminary data.</text>
</comment>
<gene>
    <name evidence="14" type="ORF">K8V11_14105</name>
</gene>
<accession>A0A921F755</accession>
<keyword evidence="9 11" id="KW-0012">Acyltransferase</keyword>
<evidence type="ECO:0000256" key="9">
    <source>
        <dbReference type="ARBA" id="ARBA00023315"/>
    </source>
</evidence>
<evidence type="ECO:0000256" key="5">
    <source>
        <dbReference type="ARBA" id="ARBA00022516"/>
    </source>
</evidence>
<dbReference type="PANTHER" id="PTHR31650">
    <property type="entry name" value="O-ACYLTRANSFERASE (WSD1-LIKE) FAMILY PROTEIN"/>
    <property type="match status" value="1"/>
</dbReference>
<evidence type="ECO:0000256" key="6">
    <source>
        <dbReference type="ARBA" id="ARBA00022679"/>
    </source>
</evidence>
<reference evidence="14" key="2">
    <citation type="submission" date="2021-09" db="EMBL/GenBank/DDBJ databases">
        <authorList>
            <person name="Gilroy R."/>
        </authorList>
    </citation>
    <scope>NUCLEOTIDE SEQUENCE</scope>
    <source>
        <strain evidence="14">ChiGjej1B1-18357</strain>
    </source>
</reference>
<dbReference type="EC" id="2.3.1.20" evidence="4 11"/>
<name>A0A921F755_9ACTN</name>
<dbReference type="GO" id="GO:0051701">
    <property type="term" value="P:biological process involved in interaction with host"/>
    <property type="evidence" value="ECO:0007669"/>
    <property type="project" value="TreeGrafter"/>
</dbReference>
<evidence type="ECO:0000259" key="12">
    <source>
        <dbReference type="Pfam" id="PF03007"/>
    </source>
</evidence>
<dbReference type="GO" id="GO:0006071">
    <property type="term" value="P:glycerol metabolic process"/>
    <property type="evidence" value="ECO:0007669"/>
    <property type="project" value="UniProtKB-KW"/>
</dbReference>
<dbReference type="InterPro" id="IPR009721">
    <property type="entry name" value="O-acyltransferase_WSD1_C"/>
</dbReference>
<keyword evidence="7 11" id="KW-0319">Glycerol metabolism</keyword>
<evidence type="ECO:0000256" key="3">
    <source>
        <dbReference type="ARBA" id="ARBA00009587"/>
    </source>
</evidence>
<dbReference type="GO" id="GO:0071731">
    <property type="term" value="P:response to nitric oxide"/>
    <property type="evidence" value="ECO:0007669"/>
    <property type="project" value="TreeGrafter"/>
</dbReference>
<evidence type="ECO:0000313" key="14">
    <source>
        <dbReference type="EMBL" id="HJE92128.1"/>
    </source>
</evidence>
<dbReference type="RefSeq" id="WP_303915595.1">
    <property type="nucleotide sequence ID" value="NZ_DYXM01000274.1"/>
</dbReference>
<protein>
    <recommendedName>
        <fullName evidence="4 11">Diacylglycerol O-acyltransferase</fullName>
        <ecNumber evidence="4 11">2.3.1.20</ecNumber>
    </recommendedName>
</protein>
<evidence type="ECO:0000259" key="13">
    <source>
        <dbReference type="Pfam" id="PF06974"/>
    </source>
</evidence>
<evidence type="ECO:0000256" key="4">
    <source>
        <dbReference type="ARBA" id="ARBA00013244"/>
    </source>
</evidence>
<dbReference type="AlphaFoldDB" id="A0A921F755"/>
<dbReference type="NCBIfam" id="TIGR02946">
    <property type="entry name" value="acyl_WS_DGAT"/>
    <property type="match status" value="1"/>
</dbReference>
<organism evidence="14 15">
    <name type="scientific">Dietzia timorensis</name>
    <dbReference type="NCBI Taxonomy" id="499555"/>
    <lineage>
        <taxon>Bacteria</taxon>
        <taxon>Bacillati</taxon>
        <taxon>Actinomycetota</taxon>
        <taxon>Actinomycetes</taxon>
        <taxon>Mycobacteriales</taxon>
        <taxon>Dietziaceae</taxon>
        <taxon>Dietzia</taxon>
    </lineage>
</organism>
<keyword evidence="5 11" id="KW-0444">Lipid biosynthesis</keyword>
<dbReference type="PANTHER" id="PTHR31650:SF1">
    <property type="entry name" value="WAX ESTER SYNTHASE_DIACYLGLYCEROL ACYLTRANSFERASE 4-RELATED"/>
    <property type="match status" value="1"/>
</dbReference>
<comment type="similarity">
    <text evidence="3 11">Belongs to the long-chain O-acyltransferase family.</text>
</comment>
<feature type="domain" description="O-acyltransferase WSD1 C-terminal" evidence="13">
    <location>
        <begin position="328"/>
        <end position="470"/>
    </location>
</feature>
<comment type="pathway">
    <text evidence="1 11">Glycerolipid metabolism; triacylglycerol biosynthesis.</text>
</comment>
<comment type="catalytic activity">
    <reaction evidence="10 11">
        <text>an acyl-CoA + a 1,2-diacyl-sn-glycerol = a triacyl-sn-glycerol + CoA</text>
        <dbReference type="Rhea" id="RHEA:10868"/>
        <dbReference type="ChEBI" id="CHEBI:17815"/>
        <dbReference type="ChEBI" id="CHEBI:57287"/>
        <dbReference type="ChEBI" id="CHEBI:58342"/>
        <dbReference type="ChEBI" id="CHEBI:64615"/>
        <dbReference type="EC" id="2.3.1.20"/>
    </reaction>
</comment>
<evidence type="ECO:0000313" key="15">
    <source>
        <dbReference type="Proteomes" id="UP000776650"/>
    </source>
</evidence>
<dbReference type="SUPFAM" id="SSF52777">
    <property type="entry name" value="CoA-dependent acyltransferases"/>
    <property type="match status" value="1"/>
</dbReference>
<dbReference type="GO" id="GO:0001666">
    <property type="term" value="P:response to hypoxia"/>
    <property type="evidence" value="ECO:0007669"/>
    <property type="project" value="TreeGrafter"/>
</dbReference>
<evidence type="ECO:0000256" key="10">
    <source>
        <dbReference type="ARBA" id="ARBA00048109"/>
    </source>
</evidence>
<proteinExistence type="inferred from homology"/>
<evidence type="ECO:0000256" key="2">
    <source>
        <dbReference type="ARBA" id="ARBA00005189"/>
    </source>
</evidence>
<feature type="domain" description="O-acyltransferase WSD1-like N-terminal" evidence="12">
    <location>
        <begin position="26"/>
        <end position="267"/>
    </location>
</feature>
<evidence type="ECO:0000256" key="1">
    <source>
        <dbReference type="ARBA" id="ARBA00004771"/>
    </source>
</evidence>
<dbReference type="Proteomes" id="UP000776650">
    <property type="component" value="Unassembled WGS sequence"/>
</dbReference>